<feature type="transmembrane region" description="Helical" evidence="1">
    <location>
        <begin position="44"/>
        <end position="65"/>
    </location>
</feature>
<feature type="transmembrane region" description="Helical" evidence="1">
    <location>
        <begin position="159"/>
        <end position="179"/>
    </location>
</feature>
<accession>A0A2A4I2C1</accession>
<organism evidence="2 3">
    <name type="scientific">Sphingomonas ginsenosidimutans</name>
    <dbReference type="NCBI Taxonomy" id="862134"/>
    <lineage>
        <taxon>Bacteria</taxon>
        <taxon>Pseudomonadati</taxon>
        <taxon>Pseudomonadota</taxon>
        <taxon>Alphaproteobacteria</taxon>
        <taxon>Sphingomonadales</taxon>
        <taxon>Sphingomonadaceae</taxon>
        <taxon>Sphingomonas</taxon>
    </lineage>
</organism>
<feature type="transmembrane region" description="Helical" evidence="1">
    <location>
        <begin position="263"/>
        <end position="282"/>
    </location>
</feature>
<dbReference type="InterPro" id="IPR014550">
    <property type="entry name" value="UCP028704_OpgC"/>
</dbReference>
<evidence type="ECO:0008006" key="4">
    <source>
        <dbReference type="Google" id="ProtNLM"/>
    </source>
</evidence>
<dbReference type="AlphaFoldDB" id="A0A2A4I2C1"/>
<feature type="transmembrane region" description="Helical" evidence="1">
    <location>
        <begin position="302"/>
        <end position="322"/>
    </location>
</feature>
<dbReference type="Pfam" id="PF10129">
    <property type="entry name" value="OpgC_C"/>
    <property type="match status" value="1"/>
</dbReference>
<feature type="transmembrane region" description="Helical" evidence="1">
    <location>
        <begin position="185"/>
        <end position="206"/>
    </location>
</feature>
<evidence type="ECO:0000256" key="1">
    <source>
        <dbReference type="SAM" id="Phobius"/>
    </source>
</evidence>
<dbReference type="RefSeq" id="WP_096610049.1">
    <property type="nucleotide sequence ID" value="NZ_NWVD01000001.1"/>
</dbReference>
<proteinExistence type="predicted"/>
<sequence length="365" mass="39713">MEREPRIDIVRGIAIVTIFLNHLTQVVEFAGYRGWMIPTPTRLGFSTAAELFVIMSGYMVGLVYLRRPHPARAIVRRAGTLWLYDIALLAIVLPIGLVMTAGELAFWRLDAFWTAPAAATARFAMLQSAPRLLDILQLYISLMLLAPLAMALHARAPRAVIPLSVALWIASQAITWRAIAANPAANLGTGVSLAAWQMLFFVPMALGARSAHRALFGWLDGHRTALIALVTLAIAGAAVRQLQEAQWLARPWWLEAPLGLHPLRVAHAVLMLVLYAAVLTWLRPWLARQPWRALAAIGRHSLDCFTGGVVLTYALGTLWLGAGGGYPAYYVLALAGVAATVALAYARDARAARLRGTQAPSITAR</sequence>
<keyword evidence="1" id="KW-0812">Transmembrane</keyword>
<reference evidence="2 3" key="1">
    <citation type="submission" date="2017-09" db="EMBL/GenBank/DDBJ databases">
        <title>Sphingomonas ginsenosidimutans KACC 14949, whole genome shotgun sequence.</title>
        <authorList>
            <person name="Feng G."/>
            <person name="Zhu H."/>
        </authorList>
    </citation>
    <scope>NUCLEOTIDE SEQUENCE [LARGE SCALE GENOMIC DNA]</scope>
    <source>
        <strain evidence="2 3">KACC 14949</strain>
    </source>
</reference>
<gene>
    <name evidence="2" type="ORF">COA17_02865</name>
</gene>
<protein>
    <recommendedName>
        <fullName evidence="4">OpgC domain-containing protein</fullName>
    </recommendedName>
</protein>
<evidence type="ECO:0000313" key="2">
    <source>
        <dbReference type="EMBL" id="PCG10393.1"/>
    </source>
</evidence>
<feature type="transmembrane region" description="Helical" evidence="1">
    <location>
        <begin position="135"/>
        <end position="152"/>
    </location>
</feature>
<feature type="transmembrane region" description="Helical" evidence="1">
    <location>
        <begin position="226"/>
        <end position="243"/>
    </location>
</feature>
<keyword evidence="3" id="KW-1185">Reference proteome</keyword>
<dbReference type="PANTHER" id="PTHR38592:SF3">
    <property type="entry name" value="BLL4819 PROTEIN"/>
    <property type="match status" value="1"/>
</dbReference>
<dbReference type="Proteomes" id="UP000218784">
    <property type="component" value="Unassembled WGS sequence"/>
</dbReference>
<feature type="transmembrane region" description="Helical" evidence="1">
    <location>
        <begin position="12"/>
        <end position="32"/>
    </location>
</feature>
<dbReference type="PANTHER" id="PTHR38592">
    <property type="entry name" value="BLL4819 PROTEIN"/>
    <property type="match status" value="1"/>
</dbReference>
<dbReference type="EMBL" id="NWVD01000001">
    <property type="protein sequence ID" value="PCG10393.1"/>
    <property type="molecule type" value="Genomic_DNA"/>
</dbReference>
<name>A0A2A4I2C1_9SPHN</name>
<feature type="transmembrane region" description="Helical" evidence="1">
    <location>
        <begin position="328"/>
        <end position="346"/>
    </location>
</feature>
<evidence type="ECO:0000313" key="3">
    <source>
        <dbReference type="Proteomes" id="UP000218784"/>
    </source>
</evidence>
<keyword evidence="1" id="KW-1133">Transmembrane helix</keyword>
<comment type="caution">
    <text evidence="2">The sequence shown here is derived from an EMBL/GenBank/DDBJ whole genome shotgun (WGS) entry which is preliminary data.</text>
</comment>
<feature type="transmembrane region" description="Helical" evidence="1">
    <location>
        <begin position="86"/>
        <end position="107"/>
    </location>
</feature>
<keyword evidence="1" id="KW-0472">Membrane</keyword>